<dbReference type="EMBL" id="CADCVV010000135">
    <property type="protein sequence ID" value="CAA9507544.1"/>
    <property type="molecule type" value="Genomic_DNA"/>
</dbReference>
<feature type="non-terminal residue" evidence="2">
    <location>
        <position position="120"/>
    </location>
</feature>
<sequence>VPLRRWIRTAGPRRQARRLPEHRARCGQDLARARRARSAGMRRRRRLGGRGHVLPPQRSGRAGRDRGLRVDPVRVARAPRPRQRRGDERPAPQGDDEPGGHGLRRKAHDLRRLQRRRGGV</sequence>
<organism evidence="2">
    <name type="scientific">uncultured Solirubrobacterales bacterium</name>
    <dbReference type="NCBI Taxonomy" id="768556"/>
    <lineage>
        <taxon>Bacteria</taxon>
        <taxon>Bacillati</taxon>
        <taxon>Actinomycetota</taxon>
        <taxon>Thermoleophilia</taxon>
        <taxon>Solirubrobacterales</taxon>
        <taxon>environmental samples</taxon>
    </lineage>
</organism>
<feature type="non-terminal residue" evidence="2">
    <location>
        <position position="1"/>
    </location>
</feature>
<evidence type="ECO:0000313" key="2">
    <source>
        <dbReference type="EMBL" id="CAA9507544.1"/>
    </source>
</evidence>
<dbReference type="AlphaFoldDB" id="A0A6J4SWI7"/>
<feature type="region of interest" description="Disordered" evidence="1">
    <location>
        <begin position="1"/>
        <end position="120"/>
    </location>
</feature>
<protein>
    <submittedName>
        <fullName evidence="2">Uncharacterized protein</fullName>
    </submittedName>
</protein>
<proteinExistence type="predicted"/>
<feature type="compositionally biased region" description="Basic residues" evidence="1">
    <location>
        <begin position="102"/>
        <end position="120"/>
    </location>
</feature>
<gene>
    <name evidence="2" type="ORF">AVDCRST_MAG17-1772</name>
</gene>
<feature type="compositionally biased region" description="Basic residues" evidence="1">
    <location>
        <begin position="33"/>
        <end position="49"/>
    </location>
</feature>
<evidence type="ECO:0000256" key="1">
    <source>
        <dbReference type="SAM" id="MobiDB-lite"/>
    </source>
</evidence>
<reference evidence="2" key="1">
    <citation type="submission" date="2020-02" db="EMBL/GenBank/DDBJ databases">
        <authorList>
            <person name="Meier V. D."/>
        </authorList>
    </citation>
    <scope>NUCLEOTIDE SEQUENCE</scope>
    <source>
        <strain evidence="2">AVDCRST_MAG17</strain>
    </source>
</reference>
<feature type="compositionally biased region" description="Basic and acidic residues" evidence="1">
    <location>
        <begin position="62"/>
        <end position="74"/>
    </location>
</feature>
<accession>A0A6J4SWI7</accession>
<name>A0A6J4SWI7_9ACTN</name>